<reference evidence="3 4" key="1">
    <citation type="submission" date="2016-06" db="EMBL/GenBank/DDBJ databases">
        <title>Complete genome sequence of a deep-branching marine Gamma Proteobacterium Woeseia oceani type strain XK5.</title>
        <authorList>
            <person name="Mu D."/>
            <person name="Du Z."/>
        </authorList>
    </citation>
    <scope>NUCLEOTIDE SEQUENCE [LARGE SCALE GENOMIC DNA]</scope>
    <source>
        <strain evidence="3 4">XK5</strain>
    </source>
</reference>
<dbReference type="Gene3D" id="3.40.50.10910">
    <property type="entry name" value="Amidohydrolase"/>
    <property type="match status" value="1"/>
</dbReference>
<dbReference type="Proteomes" id="UP000092695">
    <property type="component" value="Chromosome"/>
</dbReference>
<evidence type="ECO:0000256" key="1">
    <source>
        <dbReference type="SAM" id="SignalP"/>
    </source>
</evidence>
<dbReference type="SUPFAM" id="SSF51556">
    <property type="entry name" value="Metallo-dependent hydrolases"/>
    <property type="match status" value="1"/>
</dbReference>
<dbReference type="OrthoDB" id="9031471at2"/>
<organism evidence="3 4">
    <name type="scientific">Woeseia oceani</name>
    <dbReference type="NCBI Taxonomy" id="1548547"/>
    <lineage>
        <taxon>Bacteria</taxon>
        <taxon>Pseudomonadati</taxon>
        <taxon>Pseudomonadota</taxon>
        <taxon>Gammaproteobacteria</taxon>
        <taxon>Woeseiales</taxon>
        <taxon>Woeseiaceae</taxon>
        <taxon>Woeseia</taxon>
    </lineage>
</organism>
<accession>A0A193LDU1</accession>
<feature type="signal peptide" evidence="1">
    <location>
        <begin position="1"/>
        <end position="22"/>
    </location>
</feature>
<dbReference type="SUPFAM" id="SSF51338">
    <property type="entry name" value="Composite domain of metallo-dependent hydrolases"/>
    <property type="match status" value="1"/>
</dbReference>
<dbReference type="InterPro" id="IPR011059">
    <property type="entry name" value="Metal-dep_hydrolase_composite"/>
</dbReference>
<dbReference type="KEGG" id="woc:BA177_05165"/>
<dbReference type="RefSeq" id="WP_068613749.1">
    <property type="nucleotide sequence ID" value="NZ_CP016268.1"/>
</dbReference>
<dbReference type="InterPro" id="IPR032466">
    <property type="entry name" value="Metal_Hydrolase"/>
</dbReference>
<dbReference type="Gene3D" id="2.30.40.10">
    <property type="entry name" value="Urease, subunit C, domain 1"/>
    <property type="match status" value="1"/>
</dbReference>
<dbReference type="EMBL" id="CP016268">
    <property type="protein sequence ID" value="ANO50677.1"/>
    <property type="molecule type" value="Genomic_DNA"/>
</dbReference>
<sequence length="445" mass="47458">MPLLLVLASFFLLTIAACAVSASDQSLLVKGATVIDPSANTVLNNHCIRISNERIDSIAPCTPDDTAGQVIDASGRWVIPGLWDMHVHALWHASVYCPFFADFVAYGVVGIRDMGGDAGVLTAARSFLDKDGNIGPTLVAAGKVLDGPTPVHPEISIAVSTAEEGKNAVAALDAMGADFVKVYTTLPRASVAAVFAEAHKRGLKVAGHLPMAITVTDAVNAGMAGIEHMAVEIGGLCDVDNELACQQTLQQLKQAGIYLTPTLVVRQRPGTVRDPATYERSRINAMPEVLAREWTAGLDSVLQDKTDHYFADKAEQYRREQRLTEIAIASDALLLTGTDSGDFLVPPGSSLHEELELLVHAGMDEMDALHAATGRATEYLGMHDRGRIRAGAIADLVILNSNPLADIRNTRDIDTVILHGTAYDKSRLAALQSGPACLPDNNDRD</sequence>
<evidence type="ECO:0000259" key="2">
    <source>
        <dbReference type="Pfam" id="PF01979"/>
    </source>
</evidence>
<dbReference type="AlphaFoldDB" id="A0A193LDU1"/>
<gene>
    <name evidence="3" type="ORF">BA177_05165</name>
</gene>
<name>A0A193LDU1_9GAMM</name>
<evidence type="ECO:0000313" key="4">
    <source>
        <dbReference type="Proteomes" id="UP000092695"/>
    </source>
</evidence>
<dbReference type="GO" id="GO:0016810">
    <property type="term" value="F:hydrolase activity, acting on carbon-nitrogen (but not peptide) bonds"/>
    <property type="evidence" value="ECO:0007669"/>
    <property type="project" value="InterPro"/>
</dbReference>
<feature type="chain" id="PRO_5008260094" description="Amidohydrolase-related domain-containing protein" evidence="1">
    <location>
        <begin position="23"/>
        <end position="445"/>
    </location>
</feature>
<dbReference type="STRING" id="1548547.BA177_05165"/>
<evidence type="ECO:0000313" key="3">
    <source>
        <dbReference type="EMBL" id="ANO50677.1"/>
    </source>
</evidence>
<keyword evidence="1" id="KW-0732">Signal</keyword>
<dbReference type="Gene3D" id="3.30.110.90">
    <property type="entry name" value="Amidohydrolase"/>
    <property type="match status" value="1"/>
</dbReference>
<dbReference type="Pfam" id="PF01979">
    <property type="entry name" value="Amidohydro_1"/>
    <property type="match status" value="1"/>
</dbReference>
<dbReference type="PANTHER" id="PTHR43135:SF3">
    <property type="entry name" value="ALPHA-D-RIBOSE 1-METHYLPHOSPHONATE 5-TRIPHOSPHATE DIPHOSPHATASE"/>
    <property type="match status" value="1"/>
</dbReference>
<keyword evidence="4" id="KW-1185">Reference proteome</keyword>
<dbReference type="PANTHER" id="PTHR43135">
    <property type="entry name" value="ALPHA-D-RIBOSE 1-METHYLPHOSPHONATE 5-TRIPHOSPHATE DIPHOSPHATASE"/>
    <property type="match status" value="1"/>
</dbReference>
<protein>
    <recommendedName>
        <fullName evidence="2">Amidohydrolase-related domain-containing protein</fullName>
    </recommendedName>
</protein>
<dbReference type="InterPro" id="IPR006680">
    <property type="entry name" value="Amidohydro-rel"/>
</dbReference>
<feature type="domain" description="Amidohydrolase-related" evidence="2">
    <location>
        <begin position="77"/>
        <end position="421"/>
    </location>
</feature>
<proteinExistence type="predicted"/>
<dbReference type="Gene3D" id="1.20.58.520">
    <property type="entry name" value="Amidohydrolase"/>
    <property type="match status" value="1"/>
</dbReference>
<dbReference type="InterPro" id="IPR051781">
    <property type="entry name" value="Metallo-dep_Hydrolase"/>
</dbReference>